<dbReference type="Pfam" id="PF03814">
    <property type="entry name" value="KdpA"/>
    <property type="match status" value="1"/>
</dbReference>
<keyword evidence="4 9" id="KW-0812">Transmembrane</keyword>
<gene>
    <name evidence="9" type="primary">kdpA</name>
    <name evidence="10" type="ORF">CH360_16850</name>
    <name evidence="11" type="ORF">CH373_04745</name>
</gene>
<keyword evidence="7 9" id="KW-0406">Ion transport</keyword>
<feature type="transmembrane region" description="Helical" evidence="9">
    <location>
        <begin position="134"/>
        <end position="159"/>
    </location>
</feature>
<dbReference type="PIRSF" id="PIRSF001294">
    <property type="entry name" value="K_ATPaseA"/>
    <property type="match status" value="1"/>
</dbReference>
<dbReference type="InterPro" id="IPR004623">
    <property type="entry name" value="KdpA"/>
</dbReference>
<feature type="transmembrane region" description="Helical" evidence="9">
    <location>
        <begin position="371"/>
        <end position="396"/>
    </location>
</feature>
<comment type="subcellular location">
    <subcellularLocation>
        <location evidence="9">Cell membrane</location>
        <topology evidence="9">Multi-pass membrane protein</topology>
    </subcellularLocation>
</comment>
<dbReference type="HAMAP" id="MF_00275">
    <property type="entry name" value="KdpA"/>
    <property type="match status" value="1"/>
</dbReference>
<organism evidence="11 13">
    <name type="scientific">Leptospira perolatii</name>
    <dbReference type="NCBI Taxonomy" id="2023191"/>
    <lineage>
        <taxon>Bacteria</taxon>
        <taxon>Pseudomonadati</taxon>
        <taxon>Spirochaetota</taxon>
        <taxon>Spirochaetia</taxon>
        <taxon>Leptospirales</taxon>
        <taxon>Leptospiraceae</taxon>
        <taxon>Leptospira</taxon>
    </lineage>
</organism>
<evidence type="ECO:0000256" key="5">
    <source>
        <dbReference type="ARBA" id="ARBA00022958"/>
    </source>
</evidence>
<keyword evidence="1 9" id="KW-0813">Transport</keyword>
<dbReference type="AlphaFoldDB" id="A0A2M9ZQ96"/>
<evidence type="ECO:0000256" key="6">
    <source>
        <dbReference type="ARBA" id="ARBA00022989"/>
    </source>
</evidence>
<evidence type="ECO:0000256" key="1">
    <source>
        <dbReference type="ARBA" id="ARBA00022448"/>
    </source>
</evidence>
<dbReference type="EMBL" id="NPDY01000026">
    <property type="protein sequence ID" value="PJZ68309.1"/>
    <property type="molecule type" value="Genomic_DNA"/>
</dbReference>
<dbReference type="RefSeq" id="WP_100715265.1">
    <property type="nucleotide sequence ID" value="NZ_NPDY01000026.1"/>
</dbReference>
<feature type="transmembrane region" description="Helical" evidence="9">
    <location>
        <begin position="416"/>
        <end position="436"/>
    </location>
</feature>
<feature type="transmembrane region" description="Helical" evidence="9">
    <location>
        <begin position="483"/>
        <end position="507"/>
    </location>
</feature>
<dbReference type="GO" id="GO:0005886">
    <property type="term" value="C:plasma membrane"/>
    <property type="evidence" value="ECO:0007669"/>
    <property type="project" value="UniProtKB-SubCell"/>
</dbReference>
<dbReference type="Proteomes" id="UP000231990">
    <property type="component" value="Unassembled WGS sequence"/>
</dbReference>
<keyword evidence="6 9" id="KW-1133">Transmembrane helix</keyword>
<comment type="caution">
    <text evidence="11">The sequence shown here is derived from an EMBL/GenBank/DDBJ whole genome shotgun (WGS) entry which is preliminary data.</text>
</comment>
<feature type="transmembrane region" description="Helical" evidence="9">
    <location>
        <begin position="527"/>
        <end position="550"/>
    </location>
</feature>
<keyword evidence="8 9" id="KW-0472">Membrane</keyword>
<evidence type="ECO:0000313" key="10">
    <source>
        <dbReference type="EMBL" id="PJZ68309.1"/>
    </source>
</evidence>
<evidence type="ECO:0000256" key="9">
    <source>
        <dbReference type="HAMAP-Rule" id="MF_00275"/>
    </source>
</evidence>
<feature type="transmembrane region" description="Helical" evidence="9">
    <location>
        <begin position="66"/>
        <end position="87"/>
    </location>
</feature>
<evidence type="ECO:0000313" key="13">
    <source>
        <dbReference type="Proteomes" id="UP000231990"/>
    </source>
</evidence>
<feature type="transmembrane region" description="Helical" evidence="9">
    <location>
        <begin position="289"/>
        <end position="307"/>
    </location>
</feature>
<comment type="subunit">
    <text evidence="9">The system is composed of three essential subunits: KdpA, KdpB and KdpC.</text>
</comment>
<evidence type="ECO:0000256" key="4">
    <source>
        <dbReference type="ARBA" id="ARBA00022692"/>
    </source>
</evidence>
<dbReference type="PANTHER" id="PTHR30607">
    <property type="entry name" value="POTASSIUM-TRANSPORTING ATPASE A CHAIN"/>
    <property type="match status" value="1"/>
</dbReference>
<comment type="function">
    <text evidence="9">Part of the high-affinity ATP-driven potassium transport (or Kdp) system, which catalyzes the hydrolysis of ATP coupled with the electrogenic transport of potassium into the cytoplasm. This subunit binds the extracellular potassium ions and delivers the ions to the membrane domain of KdpB through an intramembrane tunnel.</text>
</comment>
<feature type="transmembrane region" description="Helical" evidence="9">
    <location>
        <begin position="259"/>
        <end position="277"/>
    </location>
</feature>
<evidence type="ECO:0000313" key="12">
    <source>
        <dbReference type="Proteomes" id="UP000231962"/>
    </source>
</evidence>
<proteinExistence type="inferred from homology"/>
<comment type="similarity">
    <text evidence="9">Belongs to the KdpA family.</text>
</comment>
<keyword evidence="3 9" id="KW-0633">Potassium transport</keyword>
<feature type="transmembrane region" description="Helical" evidence="9">
    <location>
        <begin position="6"/>
        <end position="28"/>
    </location>
</feature>
<evidence type="ECO:0000256" key="8">
    <source>
        <dbReference type="ARBA" id="ARBA00023136"/>
    </source>
</evidence>
<dbReference type="GO" id="GO:0008556">
    <property type="term" value="F:P-type potassium transmembrane transporter activity"/>
    <property type="evidence" value="ECO:0007669"/>
    <property type="project" value="InterPro"/>
</dbReference>
<keyword evidence="5 9" id="KW-0630">Potassium</keyword>
<evidence type="ECO:0000256" key="2">
    <source>
        <dbReference type="ARBA" id="ARBA00022475"/>
    </source>
</evidence>
<protein>
    <recommendedName>
        <fullName evidence="9">Potassium-transporting ATPase potassium-binding subunit</fullName>
    </recommendedName>
    <alternativeName>
        <fullName evidence="9">ATP phosphohydrolase [potassium-transporting] A chain</fullName>
    </alternativeName>
    <alternativeName>
        <fullName evidence="9">Potassium-binding and translocating subunit A</fullName>
    </alternativeName>
    <alternativeName>
        <fullName evidence="9">Potassium-translocating ATPase A chain</fullName>
    </alternativeName>
</protein>
<dbReference type="NCBIfam" id="TIGR00680">
    <property type="entry name" value="kdpA"/>
    <property type="match status" value="1"/>
</dbReference>
<dbReference type="Proteomes" id="UP000231962">
    <property type="component" value="Unassembled WGS sequence"/>
</dbReference>
<name>A0A2M9ZQ96_9LEPT</name>
<dbReference type="OrthoDB" id="9763796at2"/>
<dbReference type="PANTHER" id="PTHR30607:SF2">
    <property type="entry name" value="POTASSIUM-TRANSPORTING ATPASE POTASSIUM-BINDING SUBUNIT"/>
    <property type="match status" value="1"/>
</dbReference>
<evidence type="ECO:0000313" key="11">
    <source>
        <dbReference type="EMBL" id="PJZ74224.1"/>
    </source>
</evidence>
<evidence type="ECO:0000256" key="7">
    <source>
        <dbReference type="ARBA" id="ARBA00023065"/>
    </source>
</evidence>
<dbReference type="EMBL" id="NPDZ01000002">
    <property type="protein sequence ID" value="PJZ74224.1"/>
    <property type="molecule type" value="Genomic_DNA"/>
</dbReference>
<feature type="transmembrane region" description="Helical" evidence="9">
    <location>
        <begin position="180"/>
        <end position="201"/>
    </location>
</feature>
<sequence>MNGNDAVFFFLFFAALLVLSPSLGNYIARVLDGEFPKFFKPVVVIESFFYKITFVDPERSQSPKEYAIDLLFLTVISLTVCTLGLHYQDILFWNPENKPGVPWDLAWNTAVSFTTNTNWQAYSGEVSLSYGSQMLLLCVQNFISAGVGIAVLAVLVRGIQPQPKGSIGIGNFYTDLTRSILYILLPLSILYGLLLVSQGVIMDFGRSVSFTSLDGQEGKIPLGPAASQIAIKQLGTNGGGFFGVNSAHPFENPTPFSNWLESLAILLIPAALPFSYARWMKSWKAGASLFGAMLILLFLSLFVSLWSELNIFSPIGGENWEGKEVRFGIAQSVLWENITTAASNGSVNSMHDSYSPLAGGAALWNILLGEIVFGGVGVGLVGMLFYVILTVFLAGLMVGRTPEYFGKKIESREVKLTLVGVLTAGITILIFIAFAVVNDYGLSSRTNFGPHGLSEILYGFASASGNNGSAFAGLNANTTFYNLALSFCMLVGRFAVILPALGLSGALIEKKVAPAGEGTFSTNGPLFILLLISVIFLVGALTFLPALLLGPGAEHLLIGKGKTF</sequence>
<reference evidence="12 13" key="1">
    <citation type="submission" date="2017-07" db="EMBL/GenBank/DDBJ databases">
        <title>Leptospira spp. isolated from tropical soils.</title>
        <authorList>
            <person name="Thibeaux R."/>
            <person name="Iraola G."/>
            <person name="Ferres I."/>
            <person name="Bierque E."/>
            <person name="Girault D."/>
            <person name="Soupe-Gilbert M.-E."/>
            <person name="Picardeau M."/>
            <person name="Goarant C."/>
        </authorList>
    </citation>
    <scope>NUCLEOTIDE SEQUENCE [LARGE SCALE GENOMIC DNA]</scope>
    <source>
        <strain evidence="11 13">FH1-B-B1</strain>
        <strain evidence="10 12">FH1-B-C1</strain>
    </source>
</reference>
<keyword evidence="12" id="KW-1185">Reference proteome</keyword>
<dbReference type="GO" id="GO:0030955">
    <property type="term" value="F:potassium ion binding"/>
    <property type="evidence" value="ECO:0007669"/>
    <property type="project" value="UniProtKB-UniRule"/>
</dbReference>
<keyword evidence="2 9" id="KW-1003">Cell membrane</keyword>
<accession>A0A2M9ZQ96</accession>
<evidence type="ECO:0000256" key="3">
    <source>
        <dbReference type="ARBA" id="ARBA00022538"/>
    </source>
</evidence>